<dbReference type="AlphaFoldDB" id="A0AAU8J7R1"/>
<evidence type="ECO:0000313" key="1">
    <source>
        <dbReference type="EMBL" id="XCM34581.1"/>
    </source>
</evidence>
<organism evidence="1">
    <name type="scientific">Planktothricoides raciborskii GIHE-MW2</name>
    <dbReference type="NCBI Taxonomy" id="2792601"/>
    <lineage>
        <taxon>Bacteria</taxon>
        <taxon>Bacillati</taxon>
        <taxon>Cyanobacteriota</taxon>
        <taxon>Cyanophyceae</taxon>
        <taxon>Oscillatoriophycideae</taxon>
        <taxon>Oscillatoriales</taxon>
        <taxon>Oscillatoriaceae</taxon>
        <taxon>Planktothricoides</taxon>
    </lineage>
</organism>
<sequence>MSQKPGFLLAIALRLRNRVSLDHLCDSTKTFIETRFLSWGQTGDRAYVELRNRVSLDHLCDSTKTFIETRFLSWGQTGDRA</sequence>
<accession>A0AAU8J7R1</accession>
<proteinExistence type="predicted"/>
<dbReference type="EMBL" id="CP159837">
    <property type="protein sequence ID" value="XCM34581.1"/>
    <property type="molecule type" value="Genomic_DNA"/>
</dbReference>
<gene>
    <name evidence="1" type="ORF">ABWT76_003188</name>
</gene>
<name>A0AAU8J7R1_9CYAN</name>
<protein>
    <recommendedName>
        <fullName evidence="2">Transposase</fullName>
    </recommendedName>
</protein>
<dbReference type="RefSeq" id="WP_231636550.1">
    <property type="nucleotide sequence ID" value="NZ_CP159837.1"/>
</dbReference>
<reference evidence="1" key="1">
    <citation type="submission" date="2024-07" db="EMBL/GenBank/DDBJ databases">
        <authorList>
            <person name="Kim Y.J."/>
            <person name="Jeong J.Y."/>
        </authorList>
    </citation>
    <scope>NUCLEOTIDE SEQUENCE</scope>
    <source>
        <strain evidence="1">GIHE-MW2</strain>
    </source>
</reference>
<evidence type="ECO:0008006" key="2">
    <source>
        <dbReference type="Google" id="ProtNLM"/>
    </source>
</evidence>